<gene>
    <name evidence="1" type="ORF">AB205_0070220</name>
</gene>
<evidence type="ECO:0000313" key="1">
    <source>
        <dbReference type="EMBL" id="PIO14431.1"/>
    </source>
</evidence>
<name>A0A2G9QH14_AQUCT</name>
<dbReference type="AlphaFoldDB" id="A0A2G9QH14"/>
<organism evidence="1 2">
    <name type="scientific">Aquarana catesbeiana</name>
    <name type="common">American bullfrog</name>
    <name type="synonym">Rana catesbeiana</name>
    <dbReference type="NCBI Taxonomy" id="8400"/>
    <lineage>
        <taxon>Eukaryota</taxon>
        <taxon>Metazoa</taxon>
        <taxon>Chordata</taxon>
        <taxon>Craniata</taxon>
        <taxon>Vertebrata</taxon>
        <taxon>Euteleostomi</taxon>
        <taxon>Amphibia</taxon>
        <taxon>Batrachia</taxon>
        <taxon>Anura</taxon>
        <taxon>Neobatrachia</taxon>
        <taxon>Ranoidea</taxon>
        <taxon>Ranidae</taxon>
        <taxon>Aquarana</taxon>
    </lineage>
</organism>
<proteinExistence type="predicted"/>
<dbReference type="EMBL" id="KV994344">
    <property type="protein sequence ID" value="PIO14431.1"/>
    <property type="molecule type" value="Genomic_DNA"/>
</dbReference>
<sequence>MESLSMGLNHLAKPMGGQRPCIEFCSSGTKWFGPGTLAMGWWYRSETTLNSLAVPLLNVWLGANSTNVPPSWRSPESLGPGPGPHTPYSHHRFSSLKEAVIFICTLEKLPFPSVQGCHISTRLPLSSFSRIRKKKKSGVLSSLCSPEGPSIIDWIVLRPPSLVCCIFLILDALVLRQRNISYISFIPASPLLFIFDKILFLSFSAFRRVT</sequence>
<dbReference type="Proteomes" id="UP000228934">
    <property type="component" value="Unassembled WGS sequence"/>
</dbReference>
<evidence type="ECO:0000313" key="2">
    <source>
        <dbReference type="Proteomes" id="UP000228934"/>
    </source>
</evidence>
<protein>
    <submittedName>
        <fullName evidence="1">Uncharacterized protein</fullName>
    </submittedName>
</protein>
<accession>A0A2G9QH14</accession>
<reference evidence="2" key="1">
    <citation type="journal article" date="2017" name="Nat. Commun.">
        <title>The North American bullfrog draft genome provides insight into hormonal regulation of long noncoding RNA.</title>
        <authorList>
            <person name="Hammond S.A."/>
            <person name="Warren R.L."/>
            <person name="Vandervalk B.P."/>
            <person name="Kucuk E."/>
            <person name="Khan H."/>
            <person name="Gibb E.A."/>
            <person name="Pandoh P."/>
            <person name="Kirk H."/>
            <person name="Zhao Y."/>
            <person name="Jones M."/>
            <person name="Mungall A.J."/>
            <person name="Coope R."/>
            <person name="Pleasance S."/>
            <person name="Moore R.A."/>
            <person name="Holt R.A."/>
            <person name="Round J.M."/>
            <person name="Ohora S."/>
            <person name="Walle B.V."/>
            <person name="Veldhoen N."/>
            <person name="Helbing C.C."/>
            <person name="Birol I."/>
        </authorList>
    </citation>
    <scope>NUCLEOTIDE SEQUENCE [LARGE SCALE GENOMIC DNA]</scope>
</reference>
<keyword evidence="2" id="KW-1185">Reference proteome</keyword>